<dbReference type="OrthoDB" id="6630749at2759"/>
<feature type="domain" description="EGF-like" evidence="3">
    <location>
        <begin position="132"/>
        <end position="162"/>
    </location>
</feature>
<feature type="domain" description="EGF-like" evidence="3">
    <location>
        <begin position="403"/>
        <end position="433"/>
    </location>
</feature>
<evidence type="ECO:0000256" key="1">
    <source>
        <dbReference type="SAM" id="Phobius"/>
    </source>
</evidence>
<feature type="domain" description="EGF-like" evidence="3">
    <location>
        <begin position="369"/>
        <end position="401"/>
    </location>
</feature>
<keyword evidence="1" id="KW-0472">Membrane</keyword>
<feature type="domain" description="EGF-like" evidence="3">
    <location>
        <begin position="232"/>
        <end position="262"/>
    </location>
</feature>
<dbReference type="Pfam" id="PF02363">
    <property type="entry name" value="C_tripleX"/>
    <property type="match status" value="11"/>
</dbReference>
<dbReference type="EMBL" id="WIXP02000010">
    <property type="protein sequence ID" value="KAF6203817.1"/>
    <property type="molecule type" value="Genomic_DNA"/>
</dbReference>
<gene>
    <name evidence="4" type="ORF">GE061_002152</name>
</gene>
<feature type="domain" description="EGF-like" evidence="3">
    <location>
        <begin position="435"/>
        <end position="466"/>
    </location>
</feature>
<dbReference type="PANTHER" id="PTHR24047">
    <property type="entry name" value="FI01909P-RELATED"/>
    <property type="match status" value="1"/>
</dbReference>
<dbReference type="Proteomes" id="UP000466442">
    <property type="component" value="Unassembled WGS sequence"/>
</dbReference>
<sequence>MIYYWVLPVILCITGVAASSSSNGVCKTETKVPRIEKVTYTEKRRCASYESCGYRNVKKTKSQVVFDTHNSYYCCPGYKKKGPTGLELNTSAISCEPVCSDPCVNGKCSSPGKCDCLPGFRKTKSDHICEPVCEPACINAECEPGNKCTCHIGYEKVGDKCNPICSDGCVDGYCLKPEICACNASYILSLNGTVCEPVCKRDCENGKCVAPNRCECFEGYVEGEDWNLCKPYCPEPCENSMCTAPGVCTCFVGYEKDGDKCNPICSDGCVDGYCLQPEICACNESYILTSNGTACEPVCEMECENGKCVSPNHCECFEGYVESEDWNLCKPYCPEPCENSWCTAPNVCTCFEGYDQLVGENRSHQCVPRCSTECLNGECIAPDECGCNQGFEMDLDKQQCVPLCSNGCDNGICVATEKCSCNKGYRNSNESCIPHCDHPCVNGDCTAPNECTCNNGTLKASTYHCLLTCANTRQDRCFHESLVPMTSSLIQHSDTSEIPFIDFPEEKLLSVPCSYLSSVNLKNGFLESHYQCYIYLDFEENSLMVVCSVDSETKVSSESYNQTLNMTEWMSNSTSLQTKFMNVLFVHQEVSSYCTAQLCPTSNRRLYLNALSNISVCKERPAENRKEPIVWPAWNLMAAACIACILIVTLSVVAWRHCRKVSYIIDDTNRHQMFEGITNETLSYEQLESVELTDENEPIIASSNFK</sequence>
<evidence type="ECO:0000256" key="2">
    <source>
        <dbReference type="SAM" id="SignalP"/>
    </source>
</evidence>
<keyword evidence="1" id="KW-0812">Transmembrane</keyword>
<accession>A0A8S9X4B9</accession>
<comment type="caution">
    <text evidence="4">The sequence shown here is derived from an EMBL/GenBank/DDBJ whole genome shotgun (WGS) entry which is preliminary data.</text>
</comment>
<feature type="domain" description="EGF-like" evidence="3">
    <location>
        <begin position="98"/>
        <end position="130"/>
    </location>
</feature>
<protein>
    <recommendedName>
        <fullName evidence="3">EGF-like domain-containing protein</fullName>
    </recommendedName>
</protein>
<keyword evidence="2" id="KW-0732">Signal</keyword>
<feature type="transmembrane region" description="Helical" evidence="1">
    <location>
        <begin position="633"/>
        <end position="655"/>
    </location>
</feature>
<feature type="domain" description="EGF-like" evidence="3">
    <location>
        <begin position="264"/>
        <end position="296"/>
    </location>
</feature>
<dbReference type="InterPro" id="IPR003341">
    <property type="entry name" value="Cys_rich_tripleX"/>
</dbReference>
<feature type="chain" id="PRO_5035731346" description="EGF-like domain-containing protein" evidence="2">
    <location>
        <begin position="19"/>
        <end position="706"/>
    </location>
</feature>
<dbReference type="InterPro" id="IPR053255">
    <property type="entry name" value="EGF-like_domain"/>
</dbReference>
<evidence type="ECO:0000259" key="3">
    <source>
        <dbReference type="SMART" id="SM00181"/>
    </source>
</evidence>
<organism evidence="4 5">
    <name type="scientific">Apolygus lucorum</name>
    <name type="common">Small green plant bug</name>
    <name type="synonym">Lygocoris lucorum</name>
    <dbReference type="NCBI Taxonomy" id="248454"/>
    <lineage>
        <taxon>Eukaryota</taxon>
        <taxon>Metazoa</taxon>
        <taxon>Ecdysozoa</taxon>
        <taxon>Arthropoda</taxon>
        <taxon>Hexapoda</taxon>
        <taxon>Insecta</taxon>
        <taxon>Pterygota</taxon>
        <taxon>Neoptera</taxon>
        <taxon>Paraneoptera</taxon>
        <taxon>Hemiptera</taxon>
        <taxon>Heteroptera</taxon>
        <taxon>Panheteroptera</taxon>
        <taxon>Cimicomorpha</taxon>
        <taxon>Miridae</taxon>
        <taxon>Mirini</taxon>
        <taxon>Apolygus</taxon>
    </lineage>
</organism>
<keyword evidence="5" id="KW-1185">Reference proteome</keyword>
<dbReference type="SMART" id="SM00181">
    <property type="entry name" value="EGF"/>
    <property type="match status" value="11"/>
</dbReference>
<feature type="domain" description="EGF-like" evidence="3">
    <location>
        <begin position="164"/>
        <end position="196"/>
    </location>
</feature>
<dbReference type="Gene3D" id="2.10.25.10">
    <property type="entry name" value="Laminin"/>
    <property type="match status" value="10"/>
</dbReference>
<dbReference type="PANTHER" id="PTHR24047:SF29">
    <property type="entry name" value="EATER-RELATED"/>
    <property type="match status" value="1"/>
</dbReference>
<feature type="domain" description="EGF-like" evidence="3">
    <location>
        <begin position="332"/>
        <end position="367"/>
    </location>
</feature>
<feature type="domain" description="EGF-like" evidence="3">
    <location>
        <begin position="198"/>
        <end position="230"/>
    </location>
</feature>
<name>A0A8S9X4B9_APOLU</name>
<dbReference type="InterPro" id="IPR000742">
    <property type="entry name" value="EGF"/>
</dbReference>
<keyword evidence="1" id="KW-1133">Transmembrane helix</keyword>
<reference evidence="4" key="1">
    <citation type="journal article" date="2021" name="Mol. Ecol. Resour.">
        <title>Apolygus lucorum genome provides insights into omnivorousness and mesophyll feeding.</title>
        <authorList>
            <person name="Liu Y."/>
            <person name="Liu H."/>
            <person name="Wang H."/>
            <person name="Huang T."/>
            <person name="Liu B."/>
            <person name="Yang B."/>
            <person name="Yin L."/>
            <person name="Li B."/>
            <person name="Zhang Y."/>
            <person name="Zhang S."/>
            <person name="Jiang F."/>
            <person name="Zhang X."/>
            <person name="Ren Y."/>
            <person name="Wang B."/>
            <person name="Wang S."/>
            <person name="Lu Y."/>
            <person name="Wu K."/>
            <person name="Fan W."/>
            <person name="Wang G."/>
        </authorList>
    </citation>
    <scope>NUCLEOTIDE SEQUENCE</scope>
    <source>
        <strain evidence="4">12Hb</strain>
    </source>
</reference>
<evidence type="ECO:0000313" key="5">
    <source>
        <dbReference type="Proteomes" id="UP000466442"/>
    </source>
</evidence>
<proteinExistence type="predicted"/>
<evidence type="ECO:0000313" key="4">
    <source>
        <dbReference type="EMBL" id="KAF6203817.1"/>
    </source>
</evidence>
<dbReference type="AlphaFoldDB" id="A0A8S9X4B9"/>
<feature type="signal peptide" evidence="2">
    <location>
        <begin position="1"/>
        <end position="18"/>
    </location>
</feature>
<feature type="domain" description="EGF-like" evidence="3">
    <location>
        <begin position="298"/>
        <end position="330"/>
    </location>
</feature>